<evidence type="ECO:0000259" key="2">
    <source>
        <dbReference type="SMART" id="SM00854"/>
    </source>
</evidence>
<comment type="caution">
    <text evidence="3">The sequence shown here is derived from an EMBL/GenBank/DDBJ whole genome shotgun (WGS) entry which is preliminary data.</text>
</comment>
<dbReference type="PANTHER" id="PTHR33393:SF11">
    <property type="entry name" value="POLYGLUTAMINE SYNTHESIS ACCESSORY PROTEIN RV0574C-RELATED"/>
    <property type="match status" value="1"/>
</dbReference>
<dbReference type="OrthoDB" id="9810906at2"/>
<comment type="similarity">
    <text evidence="1">Belongs to the CapA family.</text>
</comment>
<name>A0A2S8A7P2_9FLAO</name>
<sequence>MLRIFISFFIIFSIISCKGKTEKTEVLQKKDTLQSLTKQDTVTITAVGDIMLGSNYPTSSLLPKDNILKKITPFLKDNSDIILGNLEGTLFDKGGVPKNCNNPNLCFVFRTPSSYGKYLQEAGFDFLSIANNHSGDFGVIGRKKTQKNLDSLKIQYAGILNTCEYTIKEKKGIRYAFIGAGHNPGLVSIKDYSDIKRIISKVRPQADIIIVMFHGGAEGSAYQHVPHKKETYAGENRGNVEEFSHICIDAGADIVFGSGPHVTRAVELYKNKFIAYSLGNFATFGNLVLKGANGKAPILKITLDSKGNFISGKIISTFQIEDSEIGPEIDPQNHALKYIQNLTKEDFPKSNVIVSDNGEIKKL</sequence>
<dbReference type="PANTHER" id="PTHR33393">
    <property type="entry name" value="POLYGLUTAMINE SYNTHESIS ACCESSORY PROTEIN RV0574C-RELATED"/>
    <property type="match status" value="1"/>
</dbReference>
<dbReference type="SMART" id="SM00854">
    <property type="entry name" value="PGA_cap"/>
    <property type="match status" value="1"/>
</dbReference>
<dbReference type="InterPro" id="IPR052169">
    <property type="entry name" value="CW_Biosynth-Accessory"/>
</dbReference>
<dbReference type="CDD" id="cd07381">
    <property type="entry name" value="MPP_CapA"/>
    <property type="match status" value="1"/>
</dbReference>
<evidence type="ECO:0000313" key="4">
    <source>
        <dbReference type="Proteomes" id="UP000238042"/>
    </source>
</evidence>
<gene>
    <name evidence="3" type="ORF">C4S77_11950</name>
</gene>
<organism evidence="3 4">
    <name type="scientific">Apibacter adventoris</name>
    <dbReference type="NCBI Taxonomy" id="1679466"/>
    <lineage>
        <taxon>Bacteria</taxon>
        <taxon>Pseudomonadati</taxon>
        <taxon>Bacteroidota</taxon>
        <taxon>Flavobacteriia</taxon>
        <taxon>Flavobacteriales</taxon>
        <taxon>Weeksellaceae</taxon>
        <taxon>Apibacter</taxon>
    </lineage>
</organism>
<dbReference type="PROSITE" id="PS51257">
    <property type="entry name" value="PROKAR_LIPOPROTEIN"/>
    <property type="match status" value="1"/>
</dbReference>
<dbReference type="AlphaFoldDB" id="A0A2S8A7P2"/>
<dbReference type="RefSeq" id="WP_105247727.1">
    <property type="nucleotide sequence ID" value="NZ_PSZM01000046.1"/>
</dbReference>
<dbReference type="Gene3D" id="3.60.21.10">
    <property type="match status" value="1"/>
</dbReference>
<reference evidence="3 4" key="1">
    <citation type="submission" date="2018-02" db="EMBL/GenBank/DDBJ databases">
        <title>Genome sequences of Apibacter spp., gut symbionts of Asian honey bees.</title>
        <authorList>
            <person name="Kwong W.K."/>
            <person name="Steele M.I."/>
            <person name="Moran N.A."/>
        </authorList>
    </citation>
    <scope>NUCLEOTIDE SEQUENCE [LARGE SCALE GENOMIC DNA]</scope>
    <source>
        <strain evidence="4">wkB301</strain>
    </source>
</reference>
<dbReference type="SUPFAM" id="SSF56300">
    <property type="entry name" value="Metallo-dependent phosphatases"/>
    <property type="match status" value="1"/>
</dbReference>
<proteinExistence type="inferred from homology"/>
<dbReference type="Proteomes" id="UP000238042">
    <property type="component" value="Unassembled WGS sequence"/>
</dbReference>
<evidence type="ECO:0000313" key="3">
    <source>
        <dbReference type="EMBL" id="PQL90583.1"/>
    </source>
</evidence>
<dbReference type="InterPro" id="IPR029052">
    <property type="entry name" value="Metallo-depent_PP-like"/>
</dbReference>
<dbReference type="Pfam" id="PF09587">
    <property type="entry name" value="PGA_cap"/>
    <property type="match status" value="1"/>
</dbReference>
<protein>
    <submittedName>
        <fullName evidence="3">Capsule biosynthesis protein CapA</fullName>
    </submittedName>
</protein>
<accession>A0A2S8A7P2</accession>
<dbReference type="EMBL" id="PSZM01000046">
    <property type="protein sequence ID" value="PQL90583.1"/>
    <property type="molecule type" value="Genomic_DNA"/>
</dbReference>
<dbReference type="InterPro" id="IPR019079">
    <property type="entry name" value="Capsule_synth_CapA"/>
</dbReference>
<keyword evidence="4" id="KW-1185">Reference proteome</keyword>
<feature type="domain" description="Capsule synthesis protein CapA" evidence="2">
    <location>
        <begin position="43"/>
        <end position="285"/>
    </location>
</feature>
<evidence type="ECO:0000256" key="1">
    <source>
        <dbReference type="ARBA" id="ARBA00005662"/>
    </source>
</evidence>